<dbReference type="HOGENOM" id="CLU_001650_8_1_1"/>
<evidence type="ECO:0008006" key="3">
    <source>
        <dbReference type="Google" id="ProtNLM"/>
    </source>
</evidence>
<dbReference type="eggNOG" id="KOG0017">
    <property type="taxonomic scope" value="Eukaryota"/>
</dbReference>
<dbReference type="OMA" id="MGEEECN"/>
<reference evidence="1 2" key="1">
    <citation type="journal article" date="2013" name="Genome Biol.">
        <title>The genome sequence of the most widely cultivated cacao type and its use to identify candidate genes regulating pod color.</title>
        <authorList>
            <person name="Motamayor J.C."/>
            <person name="Mockaitis K."/>
            <person name="Schmutz J."/>
            <person name="Haiminen N."/>
            <person name="Iii D.L."/>
            <person name="Cornejo O."/>
            <person name="Findley S.D."/>
            <person name="Zheng P."/>
            <person name="Utro F."/>
            <person name="Royaert S."/>
            <person name="Saski C."/>
            <person name="Jenkins J."/>
            <person name="Podicheti R."/>
            <person name="Zhao M."/>
            <person name="Scheffler B.E."/>
            <person name="Stack J.C."/>
            <person name="Feltus F.A."/>
            <person name="Mustiga G.M."/>
            <person name="Amores F."/>
            <person name="Phillips W."/>
            <person name="Marelli J.P."/>
            <person name="May G.D."/>
            <person name="Shapiro H."/>
            <person name="Ma J."/>
            <person name="Bustamante C.D."/>
            <person name="Schnell R.J."/>
            <person name="Main D."/>
            <person name="Gilbert D."/>
            <person name="Parida L."/>
            <person name="Kuhn D.N."/>
        </authorList>
    </citation>
    <scope>NUCLEOTIDE SEQUENCE [LARGE SCALE GENOMIC DNA]</scope>
    <source>
        <strain evidence="2">cv. Matina 1-6</strain>
    </source>
</reference>
<dbReference type="PANTHER" id="PTHR11439:SF442">
    <property type="entry name" value="CYSTEINE-RICH RLK (RECEPTOR-LIKE PROTEIN KINASE) 8"/>
    <property type="match status" value="1"/>
</dbReference>
<sequence>MQEELDQFTRNHVWSLEMQGEFEMSMMEELKYFLGLQIKQSEEGTFVNQERYTHDMLKKFDMLKLKSIFTLMSTSTKLDIDEKGKDVDQKLYRGMIGSLLYLTASRPDIQFCVCLCARFQSQPKESHLTAVKRILDTS</sequence>
<dbReference type="PANTHER" id="PTHR11439">
    <property type="entry name" value="GAG-POL-RELATED RETROTRANSPOSON"/>
    <property type="match status" value="1"/>
</dbReference>
<evidence type="ECO:0000313" key="2">
    <source>
        <dbReference type="Proteomes" id="UP000026915"/>
    </source>
</evidence>
<dbReference type="InParanoid" id="A0A061GQT6"/>
<dbReference type="Proteomes" id="UP000026915">
    <property type="component" value="Chromosome 9"/>
</dbReference>
<dbReference type="STRING" id="3641.A0A061GQT6"/>
<gene>
    <name evidence="1" type="ORF">TCM_039213</name>
</gene>
<name>A0A061GQT6_THECC</name>
<evidence type="ECO:0000313" key="1">
    <source>
        <dbReference type="EMBL" id="EOY31886.1"/>
    </source>
</evidence>
<protein>
    <recommendedName>
        <fullName evidence="3">Reverse transcriptase Ty1/copia-type domain-containing protein</fullName>
    </recommendedName>
</protein>
<organism evidence="1 2">
    <name type="scientific">Theobroma cacao</name>
    <name type="common">Cacao</name>
    <name type="synonym">Cocoa</name>
    <dbReference type="NCBI Taxonomy" id="3641"/>
    <lineage>
        <taxon>Eukaryota</taxon>
        <taxon>Viridiplantae</taxon>
        <taxon>Streptophyta</taxon>
        <taxon>Embryophyta</taxon>
        <taxon>Tracheophyta</taxon>
        <taxon>Spermatophyta</taxon>
        <taxon>Magnoliopsida</taxon>
        <taxon>eudicotyledons</taxon>
        <taxon>Gunneridae</taxon>
        <taxon>Pentapetalae</taxon>
        <taxon>rosids</taxon>
        <taxon>malvids</taxon>
        <taxon>Malvales</taxon>
        <taxon>Malvaceae</taxon>
        <taxon>Byttnerioideae</taxon>
        <taxon>Theobroma</taxon>
    </lineage>
</organism>
<keyword evidence="2" id="KW-1185">Reference proteome</keyword>
<accession>A0A061GQT6</accession>
<proteinExistence type="predicted"/>
<dbReference type="Gramene" id="EOY31886">
    <property type="protein sequence ID" value="EOY31886"/>
    <property type="gene ID" value="TCM_039213"/>
</dbReference>
<dbReference type="AlphaFoldDB" id="A0A061GQT6"/>
<dbReference type="EMBL" id="CM001887">
    <property type="protein sequence ID" value="EOY31886.1"/>
    <property type="molecule type" value="Genomic_DNA"/>
</dbReference>